<organism evidence="1 2">
    <name type="scientific">Niabella soli DSM 19437</name>
    <dbReference type="NCBI Taxonomy" id="929713"/>
    <lineage>
        <taxon>Bacteria</taxon>
        <taxon>Pseudomonadati</taxon>
        <taxon>Bacteroidota</taxon>
        <taxon>Chitinophagia</taxon>
        <taxon>Chitinophagales</taxon>
        <taxon>Chitinophagaceae</taxon>
        <taxon>Niabella</taxon>
    </lineage>
</organism>
<dbReference type="OrthoDB" id="9807577at2"/>
<evidence type="ECO:0000313" key="2">
    <source>
        <dbReference type="Proteomes" id="UP000003586"/>
    </source>
</evidence>
<reference evidence="1 2" key="1">
    <citation type="submission" date="2013-12" db="EMBL/GenBank/DDBJ databases">
        <authorList>
            <consortium name="DOE Joint Genome Institute"/>
            <person name="Eisen J."/>
            <person name="Huntemann M."/>
            <person name="Han J."/>
            <person name="Chen A."/>
            <person name="Kyrpides N."/>
            <person name="Mavromatis K."/>
            <person name="Markowitz V."/>
            <person name="Palaniappan K."/>
            <person name="Ivanova N."/>
            <person name="Schaumberg A."/>
            <person name="Pati A."/>
            <person name="Liolios K."/>
            <person name="Nordberg H.P."/>
            <person name="Cantor M.N."/>
            <person name="Hua S.X."/>
            <person name="Woyke T."/>
        </authorList>
    </citation>
    <scope>NUCLEOTIDE SEQUENCE [LARGE SCALE GENOMIC DNA]</scope>
    <source>
        <strain evidence="2">DSM 19437</strain>
    </source>
</reference>
<dbReference type="STRING" id="929713.NIASO_10365"/>
<dbReference type="HOGENOM" id="CLU_838951_0_0_10"/>
<proteinExistence type="predicted"/>
<dbReference type="eggNOG" id="COG4333">
    <property type="taxonomic scope" value="Bacteria"/>
</dbReference>
<dbReference type="KEGG" id="nso:NIASO_10365"/>
<evidence type="ECO:0000313" key="1">
    <source>
        <dbReference type="EMBL" id="AHF15447.1"/>
    </source>
</evidence>
<dbReference type="Pfam" id="PF07799">
    <property type="entry name" value="DUF1643"/>
    <property type="match status" value="1"/>
</dbReference>
<dbReference type="RefSeq" id="WP_008585344.1">
    <property type="nucleotide sequence ID" value="NZ_CP007035.1"/>
</dbReference>
<name>W0EXE0_9BACT</name>
<keyword evidence="2" id="KW-1185">Reference proteome</keyword>
<dbReference type="AlphaFoldDB" id="W0EXE0"/>
<accession>W0EXE0</accession>
<gene>
    <name evidence="1" type="ORF">NIASO_10365</name>
</gene>
<sequence length="331" mass="38868">MKEITVFSPDRKYRYQLVRIFDETRPLVAFLGDHPFPRERAILQKHEAYAKENGFGGFVVGNLFALISNIREFRYQEDSIGLDNDKHLANIIANVAKMVPCWKDRTPKSKYLDLAPNGKKDSLDRESRVYDLFFRPYSYKMGKPWAPRLQTHLNSAKNTKKLFFMVHKKSMLKRALPLGFDNLVKLEKGIYNCHLDEEILRAAPRYLTSDQLNHFRETNITDVVQSIITVSSSEDFCLDLHLFVRYDIKTPVGQFNYYYCNDFVNSQTNLNTLFWSIADTTGYHLWDLLKPIMKQFAQLRNKLQPGYTLYFRNQQGETIFFIKNKNVQAKL</sequence>
<dbReference type="EMBL" id="CP007035">
    <property type="protein sequence ID" value="AHF15447.1"/>
    <property type="molecule type" value="Genomic_DNA"/>
</dbReference>
<dbReference type="Proteomes" id="UP000003586">
    <property type="component" value="Chromosome"/>
</dbReference>
<protein>
    <submittedName>
        <fullName evidence="1">Uncharacterized protein</fullName>
    </submittedName>
</protein>
<dbReference type="InterPro" id="IPR012441">
    <property type="entry name" value="DUF1643"/>
</dbReference>